<dbReference type="AlphaFoldDB" id="A0A401GZ23"/>
<dbReference type="InParanoid" id="A0A401GZ23"/>
<protein>
    <submittedName>
        <fullName evidence="1">Uncharacterized protein</fullName>
    </submittedName>
</protein>
<accession>A0A401GZ23</accession>
<comment type="caution">
    <text evidence="1">The sequence shown here is derived from an EMBL/GenBank/DDBJ whole genome shotgun (WGS) entry which is preliminary data.</text>
</comment>
<name>A0A401GZ23_9APHY</name>
<dbReference type="Proteomes" id="UP000287166">
    <property type="component" value="Unassembled WGS sequence"/>
</dbReference>
<evidence type="ECO:0000313" key="2">
    <source>
        <dbReference type="Proteomes" id="UP000287166"/>
    </source>
</evidence>
<sequence>MTRRRREKDFLDVFPNELLLMIKARIAETDLRTHVCFYNSSTRIAGMYGNVWEQEEYWKKLCWLNGLGLLPGESCKSVSWKQIAFECVEDDGFCDLPDCGGNALVKNVALMAAADYNLERPTQALAHKEGGPDLDCSPLLSHIKFRSNQEWSWRMKPDYDAQLYVRPSEAQSSWGRRLHAHPIACRSFATFPPIQRLNFSELYGLEFHPTKRTTGVTVWDVQSTLQKKLDTGILASGVAEFLEWHETNVPKHWDVRTMLNELCTLRGMLSVVRWDGMEISIDDDDDGPYFVIELVRIERDDDDDESDDEYSDISC</sequence>
<dbReference type="RefSeq" id="XP_027618313.1">
    <property type="nucleotide sequence ID" value="XM_027762512.1"/>
</dbReference>
<dbReference type="EMBL" id="BFAD01000011">
    <property type="protein sequence ID" value="GBE87400.1"/>
    <property type="molecule type" value="Genomic_DNA"/>
</dbReference>
<organism evidence="1 2">
    <name type="scientific">Sparassis crispa</name>
    <dbReference type="NCBI Taxonomy" id="139825"/>
    <lineage>
        <taxon>Eukaryota</taxon>
        <taxon>Fungi</taxon>
        <taxon>Dikarya</taxon>
        <taxon>Basidiomycota</taxon>
        <taxon>Agaricomycotina</taxon>
        <taxon>Agaricomycetes</taxon>
        <taxon>Polyporales</taxon>
        <taxon>Sparassidaceae</taxon>
        <taxon>Sparassis</taxon>
    </lineage>
</organism>
<dbReference type="OrthoDB" id="2803395at2759"/>
<dbReference type="GeneID" id="38784317"/>
<keyword evidence="2" id="KW-1185">Reference proteome</keyword>
<gene>
    <name evidence="1" type="ORF">SCP_1100760</name>
</gene>
<evidence type="ECO:0000313" key="1">
    <source>
        <dbReference type="EMBL" id="GBE87400.1"/>
    </source>
</evidence>
<proteinExistence type="predicted"/>
<reference evidence="1 2" key="1">
    <citation type="journal article" date="2018" name="Sci. Rep.">
        <title>Genome sequence of the cauliflower mushroom Sparassis crispa (Hanabiratake) and its association with beneficial usage.</title>
        <authorList>
            <person name="Kiyama R."/>
            <person name="Furutani Y."/>
            <person name="Kawaguchi K."/>
            <person name="Nakanishi T."/>
        </authorList>
    </citation>
    <scope>NUCLEOTIDE SEQUENCE [LARGE SCALE GENOMIC DNA]</scope>
</reference>